<feature type="transmembrane region" description="Helical" evidence="8">
    <location>
        <begin position="141"/>
        <end position="162"/>
    </location>
</feature>
<keyword evidence="7 8" id="KW-0472">Membrane</keyword>
<evidence type="ECO:0000256" key="2">
    <source>
        <dbReference type="ARBA" id="ARBA00007998"/>
    </source>
</evidence>
<dbReference type="GO" id="GO:0009847">
    <property type="term" value="P:spore germination"/>
    <property type="evidence" value="ECO:0007669"/>
    <property type="project" value="InterPro"/>
</dbReference>
<protein>
    <submittedName>
        <fullName evidence="9">Spore germination protein XB</fullName>
    </submittedName>
</protein>
<sequence>MQAANQIGRLPAVFILVLSVGLVNHVLILPIILRVAGRDSWISPLLACVLGVLWICLPVYGTMKRLREPFWSAAERTLGKAGSWALKLPVLVVLLATAFNSLIDTISWSKSTYLPATPNFMFAICLLGVSLYAVSKGLRTIAFASCVLLPFVVLFGDFVMGANMPHKDYQFLKPFLVQGFTPVWHGALLAGCSLVEIYILVLYQHHIRQKFALWQLLLLMVALVLLTMGPLLGAITQFGPTEAAKMRYPAFSQWRLVQIGKYIEHLDFFAVYQWLSGSLIRIAISLYLVQELLGIRRPKAKAAYGWLLFAALTPLAQLVTDHMIPYRELMVYYFPASGLLLLLVSLGSWLVAALARSSRSKPAGGSKGGQT</sequence>
<feature type="transmembrane region" description="Helical" evidence="8">
    <location>
        <begin position="302"/>
        <end position="320"/>
    </location>
</feature>
<evidence type="ECO:0000256" key="3">
    <source>
        <dbReference type="ARBA" id="ARBA00022448"/>
    </source>
</evidence>
<feature type="transmembrane region" description="Helical" evidence="8">
    <location>
        <begin position="12"/>
        <end position="35"/>
    </location>
</feature>
<comment type="caution">
    <text evidence="9">The sequence shown here is derived from an EMBL/GenBank/DDBJ whole genome shotgun (WGS) entry which is preliminary data.</text>
</comment>
<evidence type="ECO:0000256" key="4">
    <source>
        <dbReference type="ARBA" id="ARBA00022544"/>
    </source>
</evidence>
<feature type="transmembrane region" description="Helical" evidence="8">
    <location>
        <begin position="271"/>
        <end position="290"/>
    </location>
</feature>
<feature type="transmembrane region" description="Helical" evidence="8">
    <location>
        <begin position="41"/>
        <end position="63"/>
    </location>
</feature>
<accession>A0A2N5N4S4</accession>
<evidence type="ECO:0000256" key="8">
    <source>
        <dbReference type="SAM" id="Phobius"/>
    </source>
</evidence>
<evidence type="ECO:0000256" key="7">
    <source>
        <dbReference type="ARBA" id="ARBA00023136"/>
    </source>
</evidence>
<keyword evidence="3" id="KW-0813">Transport</keyword>
<organism evidence="9 10">
    <name type="scientific">Paenibacillus pasadenensis</name>
    <dbReference type="NCBI Taxonomy" id="217090"/>
    <lineage>
        <taxon>Bacteria</taxon>
        <taxon>Bacillati</taxon>
        <taxon>Bacillota</taxon>
        <taxon>Bacilli</taxon>
        <taxon>Bacillales</taxon>
        <taxon>Paenibacillaceae</taxon>
        <taxon>Paenibacillus</taxon>
    </lineage>
</organism>
<evidence type="ECO:0000256" key="6">
    <source>
        <dbReference type="ARBA" id="ARBA00022989"/>
    </source>
</evidence>
<comment type="subcellular location">
    <subcellularLocation>
        <location evidence="1">Membrane</location>
        <topology evidence="1">Multi-pass membrane protein</topology>
    </subcellularLocation>
</comment>
<feature type="transmembrane region" description="Helical" evidence="8">
    <location>
        <begin position="182"/>
        <end position="201"/>
    </location>
</feature>
<dbReference type="InterPro" id="IPR004761">
    <property type="entry name" value="Spore_GerAB"/>
</dbReference>
<evidence type="ECO:0000313" key="10">
    <source>
        <dbReference type="Proteomes" id="UP000234789"/>
    </source>
</evidence>
<dbReference type="PANTHER" id="PTHR34975:SF2">
    <property type="entry name" value="SPORE GERMINATION PROTEIN A2"/>
    <property type="match status" value="1"/>
</dbReference>
<feature type="transmembrane region" description="Helical" evidence="8">
    <location>
        <begin position="213"/>
        <end position="235"/>
    </location>
</feature>
<feature type="transmembrane region" description="Helical" evidence="8">
    <location>
        <begin position="115"/>
        <end position="134"/>
    </location>
</feature>
<dbReference type="RefSeq" id="WP_101808921.1">
    <property type="nucleotide sequence ID" value="NZ_NFEZ01000004.1"/>
</dbReference>
<keyword evidence="5 8" id="KW-0812">Transmembrane</keyword>
<gene>
    <name evidence="9" type="ORF">B8V81_3720</name>
</gene>
<dbReference type="Pfam" id="PF03845">
    <property type="entry name" value="Spore_permease"/>
    <property type="match status" value="1"/>
</dbReference>
<dbReference type="EMBL" id="NFEZ01000004">
    <property type="protein sequence ID" value="PLT45289.1"/>
    <property type="molecule type" value="Genomic_DNA"/>
</dbReference>
<dbReference type="PANTHER" id="PTHR34975">
    <property type="entry name" value="SPORE GERMINATION PROTEIN A2"/>
    <property type="match status" value="1"/>
</dbReference>
<name>A0A2N5N4S4_9BACL</name>
<dbReference type="GO" id="GO:0016020">
    <property type="term" value="C:membrane"/>
    <property type="evidence" value="ECO:0007669"/>
    <property type="project" value="UniProtKB-SubCell"/>
</dbReference>
<dbReference type="Proteomes" id="UP000234789">
    <property type="component" value="Unassembled WGS sequence"/>
</dbReference>
<evidence type="ECO:0000256" key="5">
    <source>
        <dbReference type="ARBA" id="ARBA00022692"/>
    </source>
</evidence>
<dbReference type="NCBIfam" id="TIGR00912">
    <property type="entry name" value="2A0309"/>
    <property type="match status" value="1"/>
</dbReference>
<feature type="transmembrane region" description="Helical" evidence="8">
    <location>
        <begin position="84"/>
        <end position="103"/>
    </location>
</feature>
<keyword evidence="4" id="KW-0309">Germination</keyword>
<comment type="similarity">
    <text evidence="2">Belongs to the amino acid-polyamine-organocation (APC) superfamily. Spore germination protein (SGP) (TC 2.A.3.9) family.</text>
</comment>
<dbReference type="AlphaFoldDB" id="A0A2N5N4S4"/>
<evidence type="ECO:0000256" key="1">
    <source>
        <dbReference type="ARBA" id="ARBA00004141"/>
    </source>
</evidence>
<keyword evidence="10" id="KW-1185">Reference proteome</keyword>
<reference evidence="9 10" key="1">
    <citation type="submission" date="2017-05" db="EMBL/GenBank/DDBJ databases">
        <title>Functional genome analysis of Paenibacillus pasadenensis strain R16: insights on endophytic life style and antifungal activity.</title>
        <authorList>
            <person name="Passera A."/>
            <person name="Marcolungo L."/>
            <person name="Casati P."/>
            <person name="Brasca M."/>
            <person name="Quaglino F."/>
            <person name="Delledonne M."/>
        </authorList>
    </citation>
    <scope>NUCLEOTIDE SEQUENCE [LARGE SCALE GENOMIC DNA]</scope>
    <source>
        <strain evidence="9 10">R16</strain>
    </source>
</reference>
<feature type="transmembrane region" description="Helical" evidence="8">
    <location>
        <begin position="332"/>
        <end position="355"/>
    </location>
</feature>
<evidence type="ECO:0000313" key="9">
    <source>
        <dbReference type="EMBL" id="PLT45289.1"/>
    </source>
</evidence>
<proteinExistence type="inferred from homology"/>
<keyword evidence="6 8" id="KW-1133">Transmembrane helix</keyword>